<dbReference type="Proteomes" id="UP000295719">
    <property type="component" value="Unassembled WGS sequence"/>
</dbReference>
<accession>A0A4V2W5K8</accession>
<dbReference type="EMBL" id="SMCR01000001">
    <property type="protein sequence ID" value="TCW00206.1"/>
    <property type="molecule type" value="Genomic_DNA"/>
</dbReference>
<comment type="caution">
    <text evidence="2">The sequence shown here is derived from an EMBL/GenBank/DDBJ whole genome shotgun (WGS) entry which is preliminary data.</text>
</comment>
<evidence type="ECO:0000313" key="2">
    <source>
        <dbReference type="EMBL" id="TCW00206.1"/>
    </source>
</evidence>
<evidence type="ECO:0000313" key="3">
    <source>
        <dbReference type="Proteomes" id="UP000295719"/>
    </source>
</evidence>
<dbReference type="GO" id="GO:0016757">
    <property type="term" value="F:glycosyltransferase activity"/>
    <property type="evidence" value="ECO:0007669"/>
    <property type="project" value="InterPro"/>
</dbReference>
<dbReference type="Gene3D" id="3.40.50.2000">
    <property type="entry name" value="Glycogen Phosphorylase B"/>
    <property type="match status" value="1"/>
</dbReference>
<keyword evidence="3" id="KW-1185">Reference proteome</keyword>
<proteinExistence type="predicted"/>
<dbReference type="PANTHER" id="PTHR45947:SF3">
    <property type="entry name" value="SULFOQUINOVOSYL TRANSFERASE SQD2"/>
    <property type="match status" value="1"/>
</dbReference>
<name>A0A4V2W5K8_9GAMM</name>
<dbReference type="InterPro" id="IPR001296">
    <property type="entry name" value="Glyco_trans_1"/>
</dbReference>
<dbReference type="OrthoDB" id="9801609at2"/>
<dbReference type="RefSeq" id="WP_131863740.1">
    <property type="nucleotide sequence ID" value="NZ_SMCR01000001.1"/>
</dbReference>
<dbReference type="Pfam" id="PF00534">
    <property type="entry name" value="Glycos_transf_1"/>
    <property type="match status" value="1"/>
</dbReference>
<sequence>MRIAIVNEWLSVYAGSERVLEQLIKCFPEADLFAVCENLSDDDRFFLQGKAVKTTFIQKLPFSKSKYRNYLPLMPLAIEQLDLSSYDLIISSSHAVAKGVLTGPNQLHISYVHSPIRYAWDLQHQYLRESNLITGMKAFMVRYFLHRIRIWDYRTSFGVDYFISNSRFIGKRIKKIYGRTSDIIYPPVAVNDFELTEKKEDFYLTASRMVPYKKIDLIVEAFSKMPNKKLVVIGTGPDFDKIKKIATPNIELMGYQKFSKLKEMMQKAKAFVFAAEEDFGIAPVEAQACGTPIIAFGRGGALETIVDGRTGIFFSEQSCESLIDAISRFENNSSINPQDCRANAMRFSEERFRAEITEFVYKRYESFKSTI</sequence>
<dbReference type="CDD" id="cd03804">
    <property type="entry name" value="GT4_WbaZ-like"/>
    <property type="match status" value="1"/>
</dbReference>
<dbReference type="PANTHER" id="PTHR45947">
    <property type="entry name" value="SULFOQUINOVOSYL TRANSFERASE SQD2"/>
    <property type="match status" value="1"/>
</dbReference>
<evidence type="ECO:0000259" key="1">
    <source>
        <dbReference type="Pfam" id="PF00534"/>
    </source>
</evidence>
<dbReference type="InterPro" id="IPR050194">
    <property type="entry name" value="Glycosyltransferase_grp1"/>
</dbReference>
<gene>
    <name evidence="2" type="ORF">EDC52_101554</name>
</gene>
<organism evidence="2 3">
    <name type="scientific">Biostraticola tofi</name>
    <dbReference type="NCBI Taxonomy" id="466109"/>
    <lineage>
        <taxon>Bacteria</taxon>
        <taxon>Pseudomonadati</taxon>
        <taxon>Pseudomonadota</taxon>
        <taxon>Gammaproteobacteria</taxon>
        <taxon>Enterobacterales</taxon>
        <taxon>Bruguierivoracaceae</taxon>
        <taxon>Biostraticola</taxon>
    </lineage>
</organism>
<dbReference type="AlphaFoldDB" id="A0A4V2W5K8"/>
<reference evidence="2 3" key="1">
    <citation type="submission" date="2019-03" db="EMBL/GenBank/DDBJ databases">
        <title>Genomic Encyclopedia of Type Strains, Phase IV (KMG-IV): sequencing the most valuable type-strain genomes for metagenomic binning, comparative biology and taxonomic classification.</title>
        <authorList>
            <person name="Goeker M."/>
        </authorList>
    </citation>
    <scope>NUCLEOTIDE SEQUENCE [LARGE SCALE GENOMIC DNA]</scope>
    <source>
        <strain evidence="2 3">DSM 19580</strain>
    </source>
</reference>
<dbReference type="SUPFAM" id="SSF53756">
    <property type="entry name" value="UDP-Glycosyltransferase/glycogen phosphorylase"/>
    <property type="match status" value="1"/>
</dbReference>
<keyword evidence="2" id="KW-0808">Transferase</keyword>
<protein>
    <submittedName>
        <fullName evidence="2">Glycosyltransferase involved in cell wall biosynthesis</fullName>
    </submittedName>
</protein>
<feature type="domain" description="Glycosyl transferase family 1" evidence="1">
    <location>
        <begin position="196"/>
        <end position="344"/>
    </location>
</feature>